<evidence type="ECO:0000256" key="1">
    <source>
        <dbReference type="ARBA" id="ARBA00001946"/>
    </source>
</evidence>
<dbReference type="Proteomes" id="UP000036338">
    <property type="component" value="Unassembled WGS sequence"/>
</dbReference>
<dbReference type="SUPFAM" id="SSF88723">
    <property type="entry name" value="PIN domain-like"/>
    <property type="match status" value="1"/>
</dbReference>
<organism evidence="9 10">
    <name type="scientific">Burkholderia cepacia</name>
    <name type="common">Pseudomonas cepacia</name>
    <dbReference type="NCBI Taxonomy" id="292"/>
    <lineage>
        <taxon>Bacteria</taxon>
        <taxon>Pseudomonadati</taxon>
        <taxon>Pseudomonadota</taxon>
        <taxon>Betaproteobacteria</taxon>
        <taxon>Burkholderiales</taxon>
        <taxon>Burkholderiaceae</taxon>
        <taxon>Burkholderia</taxon>
        <taxon>Burkholderia cepacia complex</taxon>
    </lineage>
</organism>
<dbReference type="EMBL" id="LDWR01000074">
    <property type="protein sequence ID" value="KML46685.1"/>
    <property type="molecule type" value="Genomic_DNA"/>
</dbReference>
<dbReference type="GO" id="GO:0016787">
    <property type="term" value="F:hydrolase activity"/>
    <property type="evidence" value="ECO:0007669"/>
    <property type="project" value="UniProtKB-KW"/>
</dbReference>
<accession>A0A0J5WI68</accession>
<dbReference type="RefSeq" id="WP_048251326.1">
    <property type="nucleotide sequence ID" value="NZ_LDWR01000074.1"/>
</dbReference>
<evidence type="ECO:0000259" key="8">
    <source>
        <dbReference type="Pfam" id="PF01850"/>
    </source>
</evidence>
<reference evidence="9 10" key="1">
    <citation type="submission" date="2015-05" db="EMBL/GenBank/DDBJ databases">
        <title>Draft genome of Burkholderia cepacia LK29.</title>
        <authorList>
            <person name="Chan X.Y."/>
        </authorList>
    </citation>
    <scope>NUCLEOTIDE SEQUENCE [LARGE SCALE GENOMIC DNA]</scope>
    <source>
        <strain evidence="9 10">LK29</strain>
    </source>
</reference>
<evidence type="ECO:0000256" key="4">
    <source>
        <dbReference type="ARBA" id="ARBA00022723"/>
    </source>
</evidence>
<dbReference type="GO" id="GO:0004518">
    <property type="term" value="F:nuclease activity"/>
    <property type="evidence" value="ECO:0007669"/>
    <property type="project" value="UniProtKB-KW"/>
</dbReference>
<comment type="similarity">
    <text evidence="7">Belongs to the PINc/VapC protein family.</text>
</comment>
<evidence type="ECO:0000313" key="9">
    <source>
        <dbReference type="EMBL" id="KML46685.1"/>
    </source>
</evidence>
<evidence type="ECO:0000313" key="10">
    <source>
        <dbReference type="Proteomes" id="UP000036338"/>
    </source>
</evidence>
<dbReference type="InterPro" id="IPR029060">
    <property type="entry name" value="PIN-like_dom_sf"/>
</dbReference>
<dbReference type="PATRIC" id="fig|292.27.peg.7966"/>
<sequence>MVKALFDTNILIDYLGGVESARVELARYHYRAISIISWMEVLVGTSAHNEATTRAWLSSFDVIALDSTIANRAVTIRQERRIRLPDAIVWASAQVNGLLLVSRNTKDFPATEPGVRMPYQI</sequence>
<evidence type="ECO:0000256" key="7">
    <source>
        <dbReference type="ARBA" id="ARBA00038093"/>
    </source>
</evidence>
<evidence type="ECO:0000256" key="2">
    <source>
        <dbReference type="ARBA" id="ARBA00022649"/>
    </source>
</evidence>
<evidence type="ECO:0000256" key="5">
    <source>
        <dbReference type="ARBA" id="ARBA00022801"/>
    </source>
</evidence>
<dbReference type="AlphaFoldDB" id="A0A0J5WI68"/>
<evidence type="ECO:0000256" key="3">
    <source>
        <dbReference type="ARBA" id="ARBA00022722"/>
    </source>
</evidence>
<keyword evidence="5" id="KW-0378">Hydrolase</keyword>
<gene>
    <name evidence="9" type="ORF">VL15_34755</name>
</gene>
<feature type="domain" description="PIN" evidence="8">
    <location>
        <begin position="5"/>
        <end position="108"/>
    </location>
</feature>
<protein>
    <submittedName>
        <fullName evidence="9">Twitching motility protein PilT</fullName>
    </submittedName>
</protein>
<dbReference type="GO" id="GO:0046872">
    <property type="term" value="F:metal ion binding"/>
    <property type="evidence" value="ECO:0007669"/>
    <property type="project" value="UniProtKB-KW"/>
</dbReference>
<keyword evidence="3" id="KW-0540">Nuclease</keyword>
<keyword evidence="2" id="KW-1277">Toxin-antitoxin system</keyword>
<dbReference type="Pfam" id="PF01850">
    <property type="entry name" value="PIN"/>
    <property type="match status" value="1"/>
</dbReference>
<dbReference type="PANTHER" id="PTHR33653">
    <property type="entry name" value="RIBONUCLEASE VAPC2"/>
    <property type="match status" value="1"/>
</dbReference>
<comment type="caution">
    <text evidence="9">The sequence shown here is derived from an EMBL/GenBank/DDBJ whole genome shotgun (WGS) entry which is preliminary data.</text>
</comment>
<dbReference type="PANTHER" id="PTHR33653:SF1">
    <property type="entry name" value="RIBONUCLEASE VAPC2"/>
    <property type="match status" value="1"/>
</dbReference>
<evidence type="ECO:0000256" key="6">
    <source>
        <dbReference type="ARBA" id="ARBA00022842"/>
    </source>
</evidence>
<dbReference type="Gene3D" id="3.40.50.1010">
    <property type="entry name" value="5'-nuclease"/>
    <property type="match status" value="1"/>
</dbReference>
<keyword evidence="4" id="KW-0479">Metal-binding</keyword>
<name>A0A0J5WI68_BURCE</name>
<dbReference type="InterPro" id="IPR002716">
    <property type="entry name" value="PIN_dom"/>
</dbReference>
<dbReference type="InterPro" id="IPR050556">
    <property type="entry name" value="Type_II_TA_system_RNase"/>
</dbReference>
<keyword evidence="6" id="KW-0460">Magnesium</keyword>
<dbReference type="CDD" id="cd18737">
    <property type="entry name" value="PIN_VapC4-5_FitB-like"/>
    <property type="match status" value="1"/>
</dbReference>
<comment type="cofactor">
    <cofactor evidence="1">
        <name>Mg(2+)</name>
        <dbReference type="ChEBI" id="CHEBI:18420"/>
    </cofactor>
</comment>
<proteinExistence type="inferred from homology"/>